<evidence type="ECO:0000313" key="5">
    <source>
        <dbReference type="Proteomes" id="UP001157125"/>
    </source>
</evidence>
<organism evidence="4 5">
    <name type="scientific">Demequina litorisediminis</name>
    <dbReference type="NCBI Taxonomy" id="1849022"/>
    <lineage>
        <taxon>Bacteria</taxon>
        <taxon>Bacillati</taxon>
        <taxon>Actinomycetota</taxon>
        <taxon>Actinomycetes</taxon>
        <taxon>Micrococcales</taxon>
        <taxon>Demequinaceae</taxon>
        <taxon>Demequina</taxon>
    </lineage>
</organism>
<reference evidence="4" key="3">
    <citation type="submission" date="2023-02" db="EMBL/GenBank/DDBJ databases">
        <authorList>
            <person name="Sun Q."/>
            <person name="Mori K."/>
        </authorList>
    </citation>
    <scope>NUCLEOTIDE SEQUENCE</scope>
    <source>
        <strain evidence="4">NBRC 112299</strain>
    </source>
</reference>
<gene>
    <name evidence="1" type="ORF">GCM10025876_39920</name>
    <name evidence="2" type="ORF">GCM10025876_40520</name>
    <name evidence="3" type="ORF">GCM10025876_40950</name>
    <name evidence="4" type="ORF">GCM10025876_41520</name>
</gene>
<dbReference type="EMBL" id="BSUN01000003">
    <property type="protein sequence ID" value="GMA37948.1"/>
    <property type="molecule type" value="Genomic_DNA"/>
</dbReference>
<dbReference type="RefSeq" id="WP_284329507.1">
    <property type="nucleotide sequence ID" value="NZ_BSUN01000002.1"/>
</dbReference>
<evidence type="ECO:0000313" key="2">
    <source>
        <dbReference type="EMBL" id="GMA37848.1"/>
    </source>
</evidence>
<accession>A0ABQ6IL83</accession>
<name>A0ABQ6IL83_9MICO</name>
<dbReference type="EMBL" id="BSUN01000003">
    <property type="protein sequence ID" value="GMA37891.1"/>
    <property type="molecule type" value="Genomic_DNA"/>
</dbReference>
<sequence>MAIHQSPDVDRIISDVRRTAAGLPFDERARLIRGVTHAVREAIKTDVSTGGAPKGRAWELDQLAPINDAAENHYFTALDERR</sequence>
<evidence type="ECO:0000313" key="1">
    <source>
        <dbReference type="EMBL" id="GMA37788.1"/>
    </source>
</evidence>
<evidence type="ECO:0000313" key="4">
    <source>
        <dbReference type="EMBL" id="GMA37948.1"/>
    </source>
</evidence>
<protein>
    <submittedName>
        <fullName evidence="4">Uncharacterized protein</fullName>
    </submittedName>
</protein>
<keyword evidence="5" id="KW-1185">Reference proteome</keyword>
<proteinExistence type="predicted"/>
<reference evidence="4" key="1">
    <citation type="journal article" date="2014" name="Int. J. Syst. Evol. Microbiol.">
        <title>Complete genome of a new Firmicutes species belonging to the dominant human colonic microbiota ('Ruminococcus bicirculans') reveals two chromosomes and a selective capacity to utilize plant glucans.</title>
        <authorList>
            <consortium name="NISC Comparative Sequencing Program"/>
            <person name="Wegmann U."/>
            <person name="Louis P."/>
            <person name="Goesmann A."/>
            <person name="Henrissat B."/>
            <person name="Duncan S.H."/>
            <person name="Flint H.J."/>
        </authorList>
    </citation>
    <scope>NUCLEOTIDE SEQUENCE</scope>
    <source>
        <strain evidence="4">NBRC 112299</strain>
    </source>
</reference>
<evidence type="ECO:0000313" key="3">
    <source>
        <dbReference type="EMBL" id="GMA37891.1"/>
    </source>
</evidence>
<dbReference type="Proteomes" id="UP001157125">
    <property type="component" value="Unassembled WGS sequence"/>
</dbReference>
<dbReference type="EMBL" id="BSUN01000002">
    <property type="protein sequence ID" value="GMA37848.1"/>
    <property type="molecule type" value="Genomic_DNA"/>
</dbReference>
<reference evidence="5" key="2">
    <citation type="journal article" date="2019" name="Int. J. Syst. Evol. Microbiol.">
        <title>The Global Catalogue of Microorganisms (GCM) 10K type strain sequencing project: providing services to taxonomists for standard genome sequencing and annotation.</title>
        <authorList>
            <consortium name="The Broad Institute Genomics Platform"/>
            <consortium name="The Broad Institute Genome Sequencing Center for Infectious Disease"/>
            <person name="Wu L."/>
            <person name="Ma J."/>
        </authorList>
    </citation>
    <scope>NUCLEOTIDE SEQUENCE [LARGE SCALE GENOMIC DNA]</scope>
    <source>
        <strain evidence="5">NBRC 112299</strain>
    </source>
</reference>
<comment type="caution">
    <text evidence="4">The sequence shown here is derived from an EMBL/GenBank/DDBJ whole genome shotgun (WGS) entry which is preliminary data.</text>
</comment>
<dbReference type="EMBL" id="BSUN01000002">
    <property type="protein sequence ID" value="GMA37788.1"/>
    <property type="molecule type" value="Genomic_DNA"/>
</dbReference>